<evidence type="ECO:0000313" key="3">
    <source>
        <dbReference type="Proteomes" id="UP001501475"/>
    </source>
</evidence>
<comment type="caution">
    <text evidence="2">The sequence shown here is derived from an EMBL/GenBank/DDBJ whole genome shotgun (WGS) entry which is preliminary data.</text>
</comment>
<feature type="compositionally biased region" description="Polar residues" evidence="1">
    <location>
        <begin position="1"/>
        <end position="10"/>
    </location>
</feature>
<gene>
    <name evidence="2" type="ORF">GCM10009810_20720</name>
</gene>
<evidence type="ECO:0000256" key="1">
    <source>
        <dbReference type="SAM" id="MobiDB-lite"/>
    </source>
</evidence>
<protein>
    <submittedName>
        <fullName evidence="2">Uncharacterized protein</fullName>
    </submittedName>
</protein>
<accession>A0ABN2KNE3</accession>
<dbReference type="EMBL" id="BAAAPN010000047">
    <property type="protein sequence ID" value="GAA1761043.1"/>
    <property type="molecule type" value="Genomic_DNA"/>
</dbReference>
<sequence>MLSIPRSQGEQALHTDNVGAGGNDRQLAATMTPSDLAALRAG</sequence>
<dbReference type="Proteomes" id="UP001501475">
    <property type="component" value="Unassembled WGS sequence"/>
</dbReference>
<feature type="region of interest" description="Disordered" evidence="1">
    <location>
        <begin position="1"/>
        <end position="42"/>
    </location>
</feature>
<reference evidence="2 3" key="1">
    <citation type="journal article" date="2019" name="Int. J. Syst. Evol. Microbiol.">
        <title>The Global Catalogue of Microorganisms (GCM) 10K type strain sequencing project: providing services to taxonomists for standard genome sequencing and annotation.</title>
        <authorList>
            <consortium name="The Broad Institute Genomics Platform"/>
            <consortium name="The Broad Institute Genome Sequencing Center for Infectious Disease"/>
            <person name="Wu L."/>
            <person name="Ma J."/>
        </authorList>
    </citation>
    <scope>NUCLEOTIDE SEQUENCE [LARGE SCALE GENOMIC DNA]</scope>
    <source>
        <strain evidence="2 3">JCM 15591</strain>
    </source>
</reference>
<keyword evidence="3" id="KW-1185">Reference proteome</keyword>
<evidence type="ECO:0000313" key="2">
    <source>
        <dbReference type="EMBL" id="GAA1761043.1"/>
    </source>
</evidence>
<organism evidence="2 3">
    <name type="scientific">Nostocoides vanveenii</name>
    <dbReference type="NCBI Taxonomy" id="330835"/>
    <lineage>
        <taxon>Bacteria</taxon>
        <taxon>Bacillati</taxon>
        <taxon>Actinomycetota</taxon>
        <taxon>Actinomycetes</taxon>
        <taxon>Micrococcales</taxon>
        <taxon>Intrasporangiaceae</taxon>
        <taxon>Nostocoides</taxon>
    </lineage>
</organism>
<name>A0ABN2KNE3_9MICO</name>
<proteinExistence type="predicted"/>
<dbReference type="RefSeq" id="WP_344065729.1">
    <property type="nucleotide sequence ID" value="NZ_BAAAPN010000047.1"/>
</dbReference>